<keyword evidence="1" id="KW-0732">Signal</keyword>
<feature type="signal peptide" evidence="1">
    <location>
        <begin position="1"/>
        <end position="22"/>
    </location>
</feature>
<protein>
    <submittedName>
        <fullName evidence="2">Uncharacterized protein</fullName>
    </submittedName>
</protein>
<evidence type="ECO:0000313" key="3">
    <source>
        <dbReference type="Proteomes" id="UP001608902"/>
    </source>
</evidence>
<feature type="chain" id="PRO_5044832215" evidence="1">
    <location>
        <begin position="23"/>
        <end position="118"/>
    </location>
</feature>
<accession>A0ABD6EXQ8</accession>
<dbReference type="EMBL" id="JBGFUD010006529">
    <property type="protein sequence ID" value="MFH4981045.1"/>
    <property type="molecule type" value="Genomic_DNA"/>
</dbReference>
<reference evidence="2 3" key="1">
    <citation type="submission" date="2024-08" db="EMBL/GenBank/DDBJ databases">
        <title>Gnathostoma spinigerum genome.</title>
        <authorList>
            <person name="Gonzalez-Bertolin B."/>
            <person name="Monzon S."/>
            <person name="Zaballos A."/>
            <person name="Jimenez P."/>
            <person name="Dekumyoy P."/>
            <person name="Varona S."/>
            <person name="Cuesta I."/>
            <person name="Sumanam S."/>
            <person name="Adisakwattana P."/>
            <person name="Gasser R.B."/>
            <person name="Hernandez-Gonzalez A."/>
            <person name="Young N.D."/>
            <person name="Perteguer M.J."/>
        </authorList>
    </citation>
    <scope>NUCLEOTIDE SEQUENCE [LARGE SCALE GENOMIC DNA]</scope>
    <source>
        <strain evidence="2">AL3</strain>
        <tissue evidence="2">Liver</tissue>
    </source>
</reference>
<organism evidence="2 3">
    <name type="scientific">Gnathostoma spinigerum</name>
    <dbReference type="NCBI Taxonomy" id="75299"/>
    <lineage>
        <taxon>Eukaryota</taxon>
        <taxon>Metazoa</taxon>
        <taxon>Ecdysozoa</taxon>
        <taxon>Nematoda</taxon>
        <taxon>Chromadorea</taxon>
        <taxon>Rhabditida</taxon>
        <taxon>Spirurina</taxon>
        <taxon>Gnathostomatomorpha</taxon>
        <taxon>Gnathostomatoidea</taxon>
        <taxon>Gnathostomatidae</taxon>
        <taxon>Gnathostoma</taxon>
    </lineage>
</organism>
<sequence length="118" mass="13041">MKAAVTIQMFGTLLLSSLLVSSSPFLFSTPSAEQLATRDPNFIRLRKDSQPNCSARSVRYYCAGKSYATSCAEQLCSKCVVMTAALNPFVEYCYQMKLCMCSVSNDASCYQSLMAECY</sequence>
<proteinExistence type="predicted"/>
<evidence type="ECO:0000313" key="2">
    <source>
        <dbReference type="EMBL" id="MFH4981045.1"/>
    </source>
</evidence>
<name>A0ABD6EXQ8_9BILA</name>
<evidence type="ECO:0000256" key="1">
    <source>
        <dbReference type="SAM" id="SignalP"/>
    </source>
</evidence>
<dbReference type="Proteomes" id="UP001608902">
    <property type="component" value="Unassembled WGS sequence"/>
</dbReference>
<comment type="caution">
    <text evidence="2">The sequence shown here is derived from an EMBL/GenBank/DDBJ whole genome shotgun (WGS) entry which is preliminary data.</text>
</comment>
<gene>
    <name evidence="2" type="ORF">AB6A40_007754</name>
</gene>
<dbReference type="AlphaFoldDB" id="A0ABD6EXQ8"/>
<keyword evidence="3" id="KW-1185">Reference proteome</keyword>